<evidence type="ECO:0000256" key="8">
    <source>
        <dbReference type="ARBA" id="ARBA00023170"/>
    </source>
</evidence>
<dbReference type="SUPFAM" id="SSF48726">
    <property type="entry name" value="Immunoglobulin"/>
    <property type="match status" value="1"/>
</dbReference>
<evidence type="ECO:0000313" key="14">
    <source>
        <dbReference type="Ensembl" id="ENSACLP00000026585.1"/>
    </source>
</evidence>
<accession>A0A3P8QAP9</accession>
<dbReference type="InterPro" id="IPR036179">
    <property type="entry name" value="Ig-like_dom_sf"/>
</dbReference>
<dbReference type="AlphaFoldDB" id="A0A3P8QAP9"/>
<dbReference type="SUPFAM" id="SSF49265">
    <property type="entry name" value="Fibronectin type III"/>
    <property type="match status" value="3"/>
</dbReference>
<keyword evidence="6 12" id="KW-0472">Membrane</keyword>
<evidence type="ECO:0000256" key="12">
    <source>
        <dbReference type="SAM" id="Phobius"/>
    </source>
</evidence>
<dbReference type="PANTHER" id="PTHR23037:SF22">
    <property type="entry name" value="CYTOKINE RECEPTOR COMMON SUBUNIT BETA"/>
    <property type="match status" value="1"/>
</dbReference>
<proteinExistence type="inferred from homology"/>
<comment type="similarity">
    <text evidence="2">Belongs to the type I cytokine receptor family. Type 3 subfamily.</text>
</comment>
<feature type="compositionally biased region" description="Basic and acidic residues" evidence="11">
    <location>
        <begin position="702"/>
        <end position="714"/>
    </location>
</feature>
<evidence type="ECO:0000256" key="6">
    <source>
        <dbReference type="ARBA" id="ARBA00023136"/>
    </source>
</evidence>
<evidence type="ECO:0000256" key="11">
    <source>
        <dbReference type="SAM" id="MobiDB-lite"/>
    </source>
</evidence>
<evidence type="ECO:0000256" key="10">
    <source>
        <dbReference type="ARBA" id="ARBA00023319"/>
    </source>
</evidence>
<dbReference type="Bgee" id="ENSACLG00000018088">
    <property type="expression patterns" value="Expressed in liver and 1 other cell type or tissue"/>
</dbReference>
<dbReference type="InterPro" id="IPR015321">
    <property type="entry name" value="TypeI_recpt_CBD"/>
</dbReference>
<dbReference type="CTD" id="3570"/>
<feature type="transmembrane region" description="Helical" evidence="12">
    <location>
        <begin position="620"/>
        <end position="640"/>
    </location>
</feature>
<dbReference type="Ensembl" id="ENSACLT00000027208.2">
    <property type="protein sequence ID" value="ENSACLP00000026585.1"/>
    <property type="gene ID" value="ENSACLG00000018088.2"/>
</dbReference>
<feature type="region of interest" description="Disordered" evidence="11">
    <location>
        <begin position="178"/>
        <end position="209"/>
    </location>
</feature>
<dbReference type="PROSITE" id="PS50853">
    <property type="entry name" value="FN3"/>
    <property type="match status" value="1"/>
</dbReference>
<dbReference type="STRING" id="8154.ENSACLP00000026585"/>
<dbReference type="SMART" id="SM00060">
    <property type="entry name" value="FN3"/>
    <property type="match status" value="1"/>
</dbReference>
<protein>
    <recommendedName>
        <fullName evidence="13">Fibronectin type-III domain-containing protein</fullName>
    </recommendedName>
</protein>
<dbReference type="OrthoDB" id="8634471at2759"/>
<comment type="subcellular location">
    <subcellularLocation>
        <location evidence="1">Membrane</location>
        <topology evidence="1">Single-pass type I membrane protein</topology>
    </subcellularLocation>
</comment>
<feature type="region of interest" description="Disordered" evidence="11">
    <location>
        <begin position="581"/>
        <end position="613"/>
    </location>
</feature>
<evidence type="ECO:0000256" key="2">
    <source>
        <dbReference type="ARBA" id="ARBA00010890"/>
    </source>
</evidence>
<dbReference type="SMART" id="SM00409">
    <property type="entry name" value="IG"/>
    <property type="match status" value="1"/>
</dbReference>
<dbReference type="CDD" id="cd00063">
    <property type="entry name" value="FN3"/>
    <property type="match status" value="1"/>
</dbReference>
<feature type="region of interest" description="Disordered" evidence="11">
    <location>
        <begin position="681"/>
        <end position="726"/>
    </location>
</feature>
<reference evidence="14" key="1">
    <citation type="submission" date="2018-05" db="EMBL/GenBank/DDBJ databases">
        <authorList>
            <person name="Datahose"/>
        </authorList>
    </citation>
    <scope>NUCLEOTIDE SEQUENCE</scope>
</reference>
<feature type="compositionally biased region" description="Acidic residues" evidence="11">
    <location>
        <begin position="193"/>
        <end position="208"/>
    </location>
</feature>
<feature type="domain" description="Fibronectin type-III" evidence="13">
    <location>
        <begin position="386"/>
        <end position="489"/>
    </location>
</feature>
<dbReference type="PANTHER" id="PTHR23037">
    <property type="entry name" value="CYTOKINE RECEPTOR"/>
    <property type="match status" value="1"/>
</dbReference>
<feature type="transmembrane region" description="Helical" evidence="12">
    <location>
        <begin position="42"/>
        <end position="62"/>
    </location>
</feature>
<dbReference type="OMA" id="RCWCALE"/>
<dbReference type="RefSeq" id="XP_026039828.1">
    <property type="nucleotide sequence ID" value="XM_026184043.1"/>
</dbReference>
<dbReference type="InterPro" id="IPR003599">
    <property type="entry name" value="Ig_sub"/>
</dbReference>
<dbReference type="Pfam" id="PF00041">
    <property type="entry name" value="fn3"/>
    <property type="match status" value="1"/>
</dbReference>
<keyword evidence="4" id="KW-0732">Signal</keyword>
<evidence type="ECO:0000256" key="4">
    <source>
        <dbReference type="ARBA" id="ARBA00022729"/>
    </source>
</evidence>
<feature type="compositionally biased region" description="Polar residues" evidence="11">
    <location>
        <begin position="715"/>
        <end position="726"/>
    </location>
</feature>
<name>A0A3P8QAP9_ASTCA</name>
<keyword evidence="3 12" id="KW-0812">Transmembrane</keyword>
<evidence type="ECO:0000256" key="3">
    <source>
        <dbReference type="ARBA" id="ARBA00022692"/>
    </source>
</evidence>
<keyword evidence="10" id="KW-0393">Immunoglobulin domain</keyword>
<dbReference type="InterPro" id="IPR003530">
    <property type="entry name" value="Hematopoietin_rcpt_L_F3_CS"/>
</dbReference>
<dbReference type="GeneTree" id="ENSGT00940000165521"/>
<dbReference type="Pfam" id="PF09240">
    <property type="entry name" value="IL6Ra-bind"/>
    <property type="match status" value="1"/>
</dbReference>
<dbReference type="InterPro" id="IPR013783">
    <property type="entry name" value="Ig-like_fold"/>
</dbReference>
<dbReference type="InterPro" id="IPR036116">
    <property type="entry name" value="FN3_sf"/>
</dbReference>
<keyword evidence="5 12" id="KW-1133">Transmembrane helix</keyword>
<keyword evidence="8" id="KW-0675">Receptor</keyword>
<dbReference type="GeneID" id="113031710"/>
<dbReference type="InterPro" id="IPR003961">
    <property type="entry name" value="FN3_dom"/>
</dbReference>
<keyword evidence="7" id="KW-1015">Disulfide bond</keyword>
<evidence type="ECO:0000259" key="13">
    <source>
        <dbReference type="PROSITE" id="PS50853"/>
    </source>
</evidence>
<keyword evidence="9" id="KW-0325">Glycoprotein</keyword>
<dbReference type="Proteomes" id="UP000265100">
    <property type="component" value="Chromosome 11"/>
</dbReference>
<organism evidence="14 15">
    <name type="scientific">Astatotilapia calliptera</name>
    <name type="common">Eastern happy</name>
    <name type="synonym">Chromis callipterus</name>
    <dbReference type="NCBI Taxonomy" id="8154"/>
    <lineage>
        <taxon>Eukaryota</taxon>
        <taxon>Metazoa</taxon>
        <taxon>Chordata</taxon>
        <taxon>Craniata</taxon>
        <taxon>Vertebrata</taxon>
        <taxon>Euteleostomi</taxon>
        <taxon>Actinopterygii</taxon>
        <taxon>Neopterygii</taxon>
        <taxon>Teleostei</taxon>
        <taxon>Neoteleostei</taxon>
        <taxon>Acanthomorphata</taxon>
        <taxon>Ovalentaria</taxon>
        <taxon>Cichlomorphae</taxon>
        <taxon>Cichliformes</taxon>
        <taxon>Cichlidae</taxon>
        <taxon>African cichlids</taxon>
        <taxon>Pseudocrenilabrinae</taxon>
        <taxon>Haplochromini</taxon>
        <taxon>Astatotilapia</taxon>
    </lineage>
</organism>
<reference evidence="14" key="3">
    <citation type="submission" date="2025-09" db="UniProtKB">
        <authorList>
            <consortium name="Ensembl"/>
        </authorList>
    </citation>
    <scope>IDENTIFICATION</scope>
</reference>
<evidence type="ECO:0000313" key="15">
    <source>
        <dbReference type="Proteomes" id="UP000265100"/>
    </source>
</evidence>
<dbReference type="GO" id="GO:0016064">
    <property type="term" value="P:immunoglobulin mediated immune response"/>
    <property type="evidence" value="ECO:0007669"/>
    <property type="project" value="TreeGrafter"/>
</dbReference>
<dbReference type="GO" id="GO:0004896">
    <property type="term" value="F:cytokine receptor activity"/>
    <property type="evidence" value="ECO:0007669"/>
    <property type="project" value="InterPro"/>
</dbReference>
<feature type="region of interest" description="Disordered" evidence="11">
    <location>
        <begin position="110"/>
        <end position="131"/>
    </location>
</feature>
<sequence length="726" mass="81764">MSGFRGVNSSVLFSRCKTFEWGQCTVAAVGDGVRTRRWKEDLWVKMGIFLLLLFFAPVSGVFEGTCPRKDPPPGVLVLSPGCKLFLTCGGHVRVDGVKISLKGSSLNINKRDGSSNGTPAAPNDIQNSAVSVKSDDSSLKNVSEGYSPHFTEAGGNRSLIYSDAGYTTSPHIVQPTRATRSLKDESHWTTGETDVEDDYEEDEEDEVGEGVNRVTRGIKVMPEWKWNTMTVGTEDRDWGEIKFGRSGTTLTLASLRMEDSGKYSCHHKGKEKFSLKVIVADSPEPPSLFCYKKSPSSKIRCEGMPQKAAIKQPSCYLLLSKNPREKFKRVSCSYSSRLSRCWCALDHIEDDRRTPHLVYMCVTSITGNVTSPLKYFTPLKILKPDPPSNVSVRQEKGKKNRLTVSWNLPTSWKVQDNFYKLIYEVKYNPVKPSIGNEQVLPVNGQRQATITDIMPGVEYLIQVRAKEEFDGQWSEWSPSTYAKSWTEKPQPPSIVSATLEERQDMTTMMTVCWSLPTNFEEPHNFRLICEIKYGETNLSFHSENQFEGEGSYTIVVTPTPDVDFLIQLRYKAEHDGQWSEWSRPYPVSPPTGSGSGSGDQYPDDDSTKPPPKPKEWPHHLLWIFGLFAILSVILAIYTFGHKDRFISKLHSLYFTTLCDDSSQPSPSVPVAPEGVALVTFVPTKSNKEHPPSDENESEENEEQKPLREMTDARHFNNTSYFFLQRE</sequence>
<keyword evidence="15" id="KW-1185">Reference proteome</keyword>
<dbReference type="GO" id="GO:0009897">
    <property type="term" value="C:external side of plasma membrane"/>
    <property type="evidence" value="ECO:0007669"/>
    <property type="project" value="TreeGrafter"/>
</dbReference>
<evidence type="ECO:0000256" key="7">
    <source>
        <dbReference type="ARBA" id="ARBA00023157"/>
    </source>
</evidence>
<evidence type="ECO:0000256" key="1">
    <source>
        <dbReference type="ARBA" id="ARBA00004479"/>
    </source>
</evidence>
<dbReference type="CDD" id="cd00096">
    <property type="entry name" value="Ig"/>
    <property type="match status" value="1"/>
</dbReference>
<evidence type="ECO:0000256" key="9">
    <source>
        <dbReference type="ARBA" id="ARBA00023180"/>
    </source>
</evidence>
<evidence type="ECO:0000256" key="5">
    <source>
        <dbReference type="ARBA" id="ARBA00022989"/>
    </source>
</evidence>
<reference evidence="14" key="2">
    <citation type="submission" date="2025-08" db="UniProtKB">
        <authorList>
            <consortium name="Ensembl"/>
        </authorList>
    </citation>
    <scope>IDENTIFICATION</scope>
</reference>
<dbReference type="Gene3D" id="2.60.40.10">
    <property type="entry name" value="Immunoglobulins"/>
    <property type="match status" value="3"/>
</dbReference>
<dbReference type="PROSITE" id="PS01354">
    <property type="entry name" value="HEMATOPO_REC_L_F3"/>
    <property type="match status" value="1"/>
</dbReference>